<proteinExistence type="predicted"/>
<dbReference type="SUPFAM" id="SSF57903">
    <property type="entry name" value="FYVE/PHD zinc finger"/>
    <property type="match status" value="1"/>
</dbReference>
<keyword evidence="2" id="KW-0863">Zinc-finger</keyword>
<evidence type="ECO:0000313" key="7">
    <source>
        <dbReference type="Proteomes" id="UP000324222"/>
    </source>
</evidence>
<dbReference type="InterPro" id="IPR011011">
    <property type="entry name" value="Znf_FYVE_PHD"/>
</dbReference>
<comment type="caution">
    <text evidence="6">The sequence shown here is derived from an EMBL/GenBank/DDBJ whole genome shotgun (WGS) entry which is preliminary data.</text>
</comment>
<dbReference type="PROSITE" id="PS01359">
    <property type="entry name" value="ZF_PHD_1"/>
    <property type="match status" value="1"/>
</dbReference>
<feature type="compositionally biased region" description="Polar residues" evidence="4">
    <location>
        <begin position="75"/>
        <end position="84"/>
    </location>
</feature>
<sequence>MVLSACGTCEENVASRQKAVACEKCMVWFHATCAGMKDANMKALQFDLLVFLCRRCLNRSIGEWSNEDNDKETKSVQQQSTQTENPKKEAEVQTEKNEDQQVVEVGRVVN</sequence>
<evidence type="ECO:0000259" key="5">
    <source>
        <dbReference type="SMART" id="SM00249"/>
    </source>
</evidence>
<reference evidence="6 7" key="1">
    <citation type="submission" date="2019-05" db="EMBL/GenBank/DDBJ databases">
        <title>Another draft genome of Portunus trituberculatus and its Hox gene families provides insights of decapod evolution.</title>
        <authorList>
            <person name="Jeong J.-H."/>
            <person name="Song I."/>
            <person name="Kim S."/>
            <person name="Choi T."/>
            <person name="Kim D."/>
            <person name="Ryu S."/>
            <person name="Kim W."/>
        </authorList>
    </citation>
    <scope>NUCLEOTIDE SEQUENCE [LARGE SCALE GENOMIC DNA]</scope>
    <source>
        <tissue evidence="6">Muscle</tissue>
    </source>
</reference>
<evidence type="ECO:0000256" key="4">
    <source>
        <dbReference type="SAM" id="MobiDB-lite"/>
    </source>
</evidence>
<dbReference type="InterPro" id="IPR001965">
    <property type="entry name" value="Znf_PHD"/>
</dbReference>
<evidence type="ECO:0000256" key="2">
    <source>
        <dbReference type="ARBA" id="ARBA00022771"/>
    </source>
</evidence>
<feature type="domain" description="Zinc finger PHD-type" evidence="5">
    <location>
        <begin position="5"/>
        <end position="57"/>
    </location>
</feature>
<evidence type="ECO:0000313" key="6">
    <source>
        <dbReference type="EMBL" id="MPC93996.1"/>
    </source>
</evidence>
<dbReference type="GO" id="GO:0008270">
    <property type="term" value="F:zinc ion binding"/>
    <property type="evidence" value="ECO:0007669"/>
    <property type="project" value="UniProtKB-KW"/>
</dbReference>
<dbReference type="Pfam" id="PF00628">
    <property type="entry name" value="PHD"/>
    <property type="match status" value="1"/>
</dbReference>
<organism evidence="6 7">
    <name type="scientific">Portunus trituberculatus</name>
    <name type="common">Swimming crab</name>
    <name type="synonym">Neptunus trituberculatus</name>
    <dbReference type="NCBI Taxonomy" id="210409"/>
    <lineage>
        <taxon>Eukaryota</taxon>
        <taxon>Metazoa</taxon>
        <taxon>Ecdysozoa</taxon>
        <taxon>Arthropoda</taxon>
        <taxon>Crustacea</taxon>
        <taxon>Multicrustacea</taxon>
        <taxon>Malacostraca</taxon>
        <taxon>Eumalacostraca</taxon>
        <taxon>Eucarida</taxon>
        <taxon>Decapoda</taxon>
        <taxon>Pleocyemata</taxon>
        <taxon>Brachyura</taxon>
        <taxon>Eubrachyura</taxon>
        <taxon>Portunoidea</taxon>
        <taxon>Portunidae</taxon>
        <taxon>Portuninae</taxon>
        <taxon>Portunus</taxon>
    </lineage>
</organism>
<dbReference type="AlphaFoldDB" id="A0A5B7JIB1"/>
<dbReference type="InterPro" id="IPR019786">
    <property type="entry name" value="Zinc_finger_PHD-type_CS"/>
</dbReference>
<protein>
    <recommendedName>
        <fullName evidence="5">Zinc finger PHD-type domain-containing protein</fullName>
    </recommendedName>
</protein>
<dbReference type="EMBL" id="VSRR010096905">
    <property type="protein sequence ID" value="MPC93996.1"/>
    <property type="molecule type" value="Genomic_DNA"/>
</dbReference>
<dbReference type="InterPro" id="IPR013083">
    <property type="entry name" value="Znf_RING/FYVE/PHD"/>
</dbReference>
<dbReference type="InterPro" id="IPR019787">
    <property type="entry name" value="Znf_PHD-finger"/>
</dbReference>
<accession>A0A5B7JIB1</accession>
<feature type="compositionally biased region" description="Basic and acidic residues" evidence="4">
    <location>
        <begin position="85"/>
        <end position="99"/>
    </location>
</feature>
<keyword evidence="1" id="KW-0479">Metal-binding</keyword>
<evidence type="ECO:0000256" key="1">
    <source>
        <dbReference type="ARBA" id="ARBA00022723"/>
    </source>
</evidence>
<dbReference type="SMART" id="SM00249">
    <property type="entry name" value="PHD"/>
    <property type="match status" value="1"/>
</dbReference>
<keyword evidence="3" id="KW-0862">Zinc</keyword>
<feature type="region of interest" description="Disordered" evidence="4">
    <location>
        <begin position="64"/>
        <end position="110"/>
    </location>
</feature>
<dbReference type="Gene3D" id="3.30.40.10">
    <property type="entry name" value="Zinc/RING finger domain, C3HC4 (zinc finger)"/>
    <property type="match status" value="1"/>
</dbReference>
<gene>
    <name evidence="6" type="ORF">E2C01_089146</name>
</gene>
<keyword evidence="7" id="KW-1185">Reference proteome</keyword>
<dbReference type="Proteomes" id="UP000324222">
    <property type="component" value="Unassembled WGS sequence"/>
</dbReference>
<evidence type="ECO:0000256" key="3">
    <source>
        <dbReference type="ARBA" id="ARBA00022833"/>
    </source>
</evidence>
<name>A0A5B7JIB1_PORTR</name>